<evidence type="ECO:0000259" key="4">
    <source>
        <dbReference type="Pfam" id="PF22614"/>
    </source>
</evidence>
<dbReference type="Pfam" id="PF07885">
    <property type="entry name" value="Ion_trans_2"/>
    <property type="match status" value="1"/>
</dbReference>
<dbReference type="EMBL" id="QGKL01000014">
    <property type="protein sequence ID" value="PWQ98090.1"/>
    <property type="molecule type" value="Genomic_DNA"/>
</dbReference>
<evidence type="ECO:0000256" key="2">
    <source>
        <dbReference type="SAM" id="Phobius"/>
    </source>
</evidence>
<accession>A0A317CP26</accession>
<feature type="transmembrane region" description="Helical" evidence="2">
    <location>
        <begin position="21"/>
        <end position="40"/>
    </location>
</feature>
<evidence type="ECO:0000259" key="3">
    <source>
        <dbReference type="Pfam" id="PF07885"/>
    </source>
</evidence>
<gene>
    <name evidence="5" type="ORF">DKT75_04810</name>
</gene>
<comment type="caution">
    <text evidence="5">The sequence shown here is derived from an EMBL/GenBank/DDBJ whole genome shotgun (WGS) entry which is preliminary data.</text>
</comment>
<keyword evidence="2" id="KW-1133">Transmembrane helix</keyword>
<dbReference type="Gene3D" id="1.10.287.70">
    <property type="match status" value="1"/>
</dbReference>
<evidence type="ECO:0008006" key="7">
    <source>
        <dbReference type="Google" id="ProtNLM"/>
    </source>
</evidence>
<dbReference type="SUPFAM" id="SSF81324">
    <property type="entry name" value="Voltage-gated potassium channels"/>
    <property type="match status" value="1"/>
</dbReference>
<dbReference type="InterPro" id="IPR036291">
    <property type="entry name" value="NAD(P)-bd_dom_sf"/>
</dbReference>
<name>A0A317CP26_9GAMM</name>
<dbReference type="Proteomes" id="UP000245506">
    <property type="component" value="Unassembled WGS sequence"/>
</dbReference>
<feature type="domain" description="RCK N-terminal" evidence="4">
    <location>
        <begin position="119"/>
        <end position="203"/>
    </location>
</feature>
<dbReference type="AlphaFoldDB" id="A0A317CP26"/>
<comment type="subcellular location">
    <subcellularLocation>
        <location evidence="1">Cell membrane</location>
        <topology evidence="1">Multi-pass membrane protein</topology>
    </subcellularLocation>
</comment>
<evidence type="ECO:0000313" key="5">
    <source>
        <dbReference type="EMBL" id="PWQ98090.1"/>
    </source>
</evidence>
<dbReference type="PANTHER" id="PTHR43833">
    <property type="entry name" value="POTASSIUM CHANNEL PROTEIN 2-RELATED-RELATED"/>
    <property type="match status" value="1"/>
</dbReference>
<dbReference type="Gene3D" id="3.40.50.720">
    <property type="entry name" value="NAD(P)-binding Rossmann-like Domain"/>
    <property type="match status" value="1"/>
</dbReference>
<dbReference type="Pfam" id="PF22614">
    <property type="entry name" value="Slo-like_RCK"/>
    <property type="match status" value="1"/>
</dbReference>
<dbReference type="GO" id="GO:0006813">
    <property type="term" value="P:potassium ion transport"/>
    <property type="evidence" value="ECO:0007669"/>
    <property type="project" value="InterPro"/>
</dbReference>
<keyword evidence="2" id="KW-0472">Membrane</keyword>
<keyword evidence="6" id="KW-1185">Reference proteome</keyword>
<reference evidence="5 6" key="1">
    <citation type="submission" date="2018-05" db="EMBL/GenBank/DDBJ databases">
        <title>Leucothrix arctica sp. nov., isolated from Arctic seawater.</title>
        <authorList>
            <person name="Choi A."/>
            <person name="Baek K."/>
        </authorList>
    </citation>
    <scope>NUCLEOTIDE SEQUENCE [LARGE SCALE GENOMIC DNA]</scope>
    <source>
        <strain evidence="5 6">IMCC9719</strain>
    </source>
</reference>
<organism evidence="5 6">
    <name type="scientific">Leucothrix arctica</name>
    <dbReference type="NCBI Taxonomy" id="1481894"/>
    <lineage>
        <taxon>Bacteria</taxon>
        <taxon>Pseudomonadati</taxon>
        <taxon>Pseudomonadota</taxon>
        <taxon>Gammaproteobacteria</taxon>
        <taxon>Thiotrichales</taxon>
        <taxon>Thiotrichaceae</taxon>
        <taxon>Leucothrix</taxon>
    </lineage>
</organism>
<dbReference type="GO" id="GO:0005886">
    <property type="term" value="C:plasma membrane"/>
    <property type="evidence" value="ECO:0007669"/>
    <property type="project" value="UniProtKB-SubCell"/>
</dbReference>
<feature type="domain" description="Potassium channel" evidence="3">
    <location>
        <begin position="26"/>
        <end position="99"/>
    </location>
</feature>
<evidence type="ECO:0000313" key="6">
    <source>
        <dbReference type="Proteomes" id="UP000245506"/>
    </source>
</evidence>
<dbReference type="RefSeq" id="WP_109822304.1">
    <property type="nucleotide sequence ID" value="NZ_QGKL01000014.1"/>
</dbReference>
<evidence type="ECO:0000256" key="1">
    <source>
        <dbReference type="ARBA" id="ARBA00004651"/>
    </source>
</evidence>
<keyword evidence="2" id="KW-0812">Transmembrane</keyword>
<dbReference type="InterPro" id="IPR050721">
    <property type="entry name" value="Trk_Ktr_HKT_K-transport"/>
</dbReference>
<dbReference type="InterPro" id="IPR003148">
    <property type="entry name" value="RCK_N"/>
</dbReference>
<dbReference type="InterPro" id="IPR013099">
    <property type="entry name" value="K_chnl_dom"/>
</dbReference>
<dbReference type="SUPFAM" id="SSF51735">
    <property type="entry name" value="NAD(P)-binding Rossmann-fold domains"/>
    <property type="match status" value="1"/>
</dbReference>
<feature type="transmembrane region" description="Helical" evidence="2">
    <location>
        <begin position="74"/>
        <end position="95"/>
    </location>
</feature>
<protein>
    <recommendedName>
        <fullName evidence="7">Potassium channel protein</fullName>
    </recommendedName>
</protein>
<dbReference type="OrthoDB" id="9799090at2"/>
<dbReference type="PANTHER" id="PTHR43833:SF9">
    <property type="entry name" value="POTASSIUM CHANNEL PROTEIN YUGO-RELATED"/>
    <property type="match status" value="1"/>
</dbReference>
<sequence length="342" mass="38103">MFYFLDTFKRIRTMRVLRENKWLMLFFLGISLVFALYMNLVEGFTPLDTYYFLVTTATTVGYGDMSPQTDLGKIFVTIYMVVGIALLGLFLGKVTEVMVDISSRRKKGFISMKGQVDLIIAGYPSDDKVQNIVDELRNDARFEHSKIVCLNNRIDEKPSWMTKLEVDFVKGLPSDSASLKAAGIDTATTMLILANDAALIESDDLSTSVCAVVERLRPEVRTIAEKVRKDTLVFEVVNADTVVDVAAASVLAQEILDPGAIELQNAIFSTHTAGTQYNLAYNGEDKTWSEIAMAILKNDAIPEGFKSPDMTEFNLLPKQDVVVKKGALIKYRGTELLIDLTF</sequence>
<proteinExistence type="predicted"/>